<proteinExistence type="inferred from homology"/>
<evidence type="ECO:0000256" key="1">
    <source>
        <dbReference type="ARBA" id="ARBA00000073"/>
    </source>
</evidence>
<evidence type="ECO:0000256" key="2">
    <source>
        <dbReference type="ARBA" id="ARBA00010876"/>
    </source>
</evidence>
<comment type="catalytic activity">
    <reaction evidence="1">
        <text>a uridine in RNA = a pseudouridine in RNA</text>
        <dbReference type="Rhea" id="RHEA:48348"/>
        <dbReference type="Rhea" id="RHEA-COMP:12068"/>
        <dbReference type="Rhea" id="RHEA-COMP:12069"/>
        <dbReference type="ChEBI" id="CHEBI:65314"/>
        <dbReference type="ChEBI" id="CHEBI:65315"/>
    </reaction>
</comment>
<dbReference type="PANTHER" id="PTHR21600:SF87">
    <property type="entry name" value="RNA PSEUDOURIDYLATE SYNTHASE DOMAIN-CONTAINING PROTEIN 1"/>
    <property type="match status" value="1"/>
</dbReference>
<dbReference type="CDD" id="cd02869">
    <property type="entry name" value="PseudoU_synth_RluA_like"/>
    <property type="match status" value="1"/>
</dbReference>
<evidence type="ECO:0000256" key="5">
    <source>
        <dbReference type="PROSITE-ProRule" id="PRU00182"/>
    </source>
</evidence>
<evidence type="ECO:0000313" key="7">
    <source>
        <dbReference type="EMBL" id="WLP85752.1"/>
    </source>
</evidence>
<dbReference type="PANTHER" id="PTHR21600">
    <property type="entry name" value="MITOCHONDRIAL RNA PSEUDOURIDINE SYNTHASE"/>
    <property type="match status" value="1"/>
</dbReference>
<dbReference type="Gene3D" id="3.30.2350.10">
    <property type="entry name" value="Pseudouridine synthase"/>
    <property type="match status" value="1"/>
</dbReference>
<protein>
    <recommendedName>
        <fullName evidence="3">RNA pseudouridylate synthase</fullName>
    </recommendedName>
    <alternativeName>
        <fullName evidence="4">RNA-uridine isomerase</fullName>
    </alternativeName>
</protein>
<dbReference type="EMBL" id="CP132191">
    <property type="protein sequence ID" value="WLP85752.1"/>
    <property type="molecule type" value="Genomic_DNA"/>
</dbReference>
<dbReference type="SUPFAM" id="SSF55120">
    <property type="entry name" value="Pseudouridine synthase"/>
    <property type="match status" value="1"/>
</dbReference>
<accession>A0ABY9HB38</accession>
<dbReference type="InterPro" id="IPR006145">
    <property type="entry name" value="PsdUridine_synth_RsuA/RluA"/>
</dbReference>
<evidence type="ECO:0000313" key="8">
    <source>
        <dbReference type="Proteomes" id="UP001237011"/>
    </source>
</evidence>
<organism evidence="7 8">
    <name type="scientific">Mycoplasma seminis</name>
    <dbReference type="NCBI Taxonomy" id="512749"/>
    <lineage>
        <taxon>Bacteria</taxon>
        <taxon>Bacillati</taxon>
        <taxon>Mycoplasmatota</taxon>
        <taxon>Mollicutes</taxon>
        <taxon>Mycoplasmataceae</taxon>
        <taxon>Mycoplasma</taxon>
    </lineage>
</organism>
<dbReference type="CDD" id="cd00165">
    <property type="entry name" value="S4"/>
    <property type="match status" value="1"/>
</dbReference>
<dbReference type="InterPro" id="IPR050188">
    <property type="entry name" value="RluA_PseudoU_synthase"/>
</dbReference>
<dbReference type="InterPro" id="IPR020103">
    <property type="entry name" value="PsdUridine_synth_cat_dom_sf"/>
</dbReference>
<evidence type="ECO:0000259" key="6">
    <source>
        <dbReference type="Pfam" id="PF00849"/>
    </source>
</evidence>
<feature type="domain" description="Pseudouridine synthase RsuA/RluA-like" evidence="6">
    <location>
        <begin position="92"/>
        <end position="238"/>
    </location>
</feature>
<gene>
    <name evidence="7" type="ORF">Q8852_01185</name>
</gene>
<dbReference type="Proteomes" id="UP001237011">
    <property type="component" value="Chromosome"/>
</dbReference>
<keyword evidence="7" id="KW-0413">Isomerase</keyword>
<dbReference type="RefSeq" id="WP_305938177.1">
    <property type="nucleotide sequence ID" value="NZ_CP132191.1"/>
</dbReference>
<evidence type="ECO:0000256" key="4">
    <source>
        <dbReference type="ARBA" id="ARBA00033164"/>
    </source>
</evidence>
<dbReference type="Pfam" id="PF00849">
    <property type="entry name" value="PseudoU_synth_2"/>
    <property type="match status" value="1"/>
</dbReference>
<sequence length="291" mass="33522">MLEIKATKNDENRTLFKVITKYCSSLPLSRIEKLFRKKDIKVNGERKVEKSYLVQENDLIVIYGILEDTATFEPTQVAKSAGTIKILYEDENILIVEKPIGLDVHGEENCLDNQVLAYLNFKMVDSFKPSHIGRLDKDTSGIMLYAKNYATLSTLNAQTECMIKKYTFFSNINLDNYSSKHPMMVKIFTVKDEKNKRMKASPKQLPGSKEAITLFYMENGRKIAQLVTGRKHQIRLTLKYLGYPIEGDKKYHGASAKRLMLHSFSLKFQDLKGELKYLNNLEIISLPNFKR</sequence>
<keyword evidence="8" id="KW-1185">Reference proteome</keyword>
<dbReference type="GO" id="GO:0016853">
    <property type="term" value="F:isomerase activity"/>
    <property type="evidence" value="ECO:0007669"/>
    <property type="project" value="UniProtKB-KW"/>
</dbReference>
<reference evidence="7" key="1">
    <citation type="submission" date="2023-08" db="EMBL/GenBank/DDBJ databases">
        <title>Complete genome sequence of Mycoplasma seminis 2200.</title>
        <authorList>
            <person name="Spergser J."/>
        </authorList>
    </citation>
    <scope>NUCLEOTIDE SEQUENCE [LARGE SCALE GENOMIC DNA]</scope>
    <source>
        <strain evidence="7">2200</strain>
    </source>
</reference>
<comment type="similarity">
    <text evidence="2">Belongs to the pseudouridine synthase RluA family.</text>
</comment>
<name>A0ABY9HB38_9MOLU</name>
<evidence type="ECO:0000256" key="3">
    <source>
        <dbReference type="ARBA" id="ARBA00031870"/>
    </source>
</evidence>
<dbReference type="PROSITE" id="PS50889">
    <property type="entry name" value="S4"/>
    <property type="match status" value="1"/>
</dbReference>
<keyword evidence="5" id="KW-0694">RNA-binding</keyword>